<dbReference type="Pfam" id="PF13240">
    <property type="entry name" value="Zn_Ribbon_1"/>
    <property type="match status" value="1"/>
</dbReference>
<feature type="transmembrane region" description="Helical" evidence="1">
    <location>
        <begin position="51"/>
        <end position="77"/>
    </location>
</feature>
<dbReference type="HOGENOM" id="CLU_2127909_0_0_2"/>
<dbReference type="KEGG" id="nph:NP_1878A"/>
<dbReference type="Proteomes" id="UP000002698">
    <property type="component" value="Chromosome"/>
</dbReference>
<proteinExistence type="predicted"/>
<feature type="domain" description="Zinc-ribbon" evidence="2">
    <location>
        <begin position="3"/>
        <end position="23"/>
    </location>
</feature>
<protein>
    <submittedName>
        <fullName evidence="3">Small CPxCG-related zinc finger protein</fullName>
    </submittedName>
</protein>
<dbReference type="EMBL" id="CR936257">
    <property type="protein sequence ID" value="CAI49030.1"/>
    <property type="molecule type" value="Genomic_DNA"/>
</dbReference>
<feature type="transmembrane region" description="Helical" evidence="1">
    <location>
        <begin position="89"/>
        <end position="109"/>
    </location>
</feature>
<evidence type="ECO:0000313" key="3">
    <source>
        <dbReference type="EMBL" id="CAI49030.1"/>
    </source>
</evidence>
<gene>
    <name evidence="3" type="ordered locus">NP_1878A</name>
</gene>
<evidence type="ECO:0000313" key="4">
    <source>
        <dbReference type="Proteomes" id="UP000002698"/>
    </source>
</evidence>
<dbReference type="STRING" id="348780.NP_1878A"/>
<keyword evidence="1" id="KW-0472">Membrane</keyword>
<organism evidence="3 4">
    <name type="scientific">Natronomonas pharaonis (strain ATCC 35678 / DSM 2160 / CIP 103997 / JCM 8858 / NBRC 14720 / NCIMB 2260 / Gabara)</name>
    <name type="common">Halobacterium pharaonis</name>
    <dbReference type="NCBI Taxonomy" id="348780"/>
    <lineage>
        <taxon>Archaea</taxon>
        <taxon>Methanobacteriati</taxon>
        <taxon>Methanobacteriota</taxon>
        <taxon>Stenosarchaea group</taxon>
        <taxon>Halobacteria</taxon>
        <taxon>Halobacteriales</taxon>
        <taxon>Natronomonadaceae</taxon>
        <taxon>Natronomonas</taxon>
    </lineage>
</organism>
<keyword evidence="1" id="KW-0812">Transmembrane</keyword>
<evidence type="ECO:0000259" key="2">
    <source>
        <dbReference type="Pfam" id="PF13240"/>
    </source>
</evidence>
<dbReference type="eggNOG" id="arCOG13462">
    <property type="taxonomic scope" value="Archaea"/>
</dbReference>
<keyword evidence="4" id="KW-1185">Reference proteome</keyword>
<dbReference type="GeneID" id="3701287"/>
<name>A0A1U7EVH9_NATPD</name>
<reference evidence="3 4" key="1">
    <citation type="journal article" date="2005" name="Genome Res.">
        <title>Living with two extremes: conclusions from the genome sequence of Natronomonas pharaonis.</title>
        <authorList>
            <person name="Falb M."/>
            <person name="Pfeiffer F."/>
            <person name="Palm P."/>
            <person name="Rodewald K."/>
            <person name="Hickmann V."/>
            <person name="Tittor J."/>
            <person name="Oesterhelt D."/>
        </authorList>
    </citation>
    <scope>NUCLEOTIDE SEQUENCE [LARGE SCALE GENOMIC DNA]</scope>
    <source>
        <strain evidence="4">ATCC 35678 / DSM 2160 / CIP 103997 / JCM 8858 / NBRC 14720 / NCIMB 2260 / Gabara</strain>
    </source>
</reference>
<accession>A0A1U7EVH9</accession>
<dbReference type="EnsemblBacteria" id="CAI49030">
    <property type="protein sequence ID" value="CAI49030"/>
    <property type="gene ID" value="NP_1878A"/>
</dbReference>
<dbReference type="InterPro" id="IPR026870">
    <property type="entry name" value="Zinc_ribbon_dom"/>
</dbReference>
<sequence>MECGNCGTEVSSEDDFCPSCGAQFSSSATGDTSSRVSGEPESRFDIGEKGYLGIGGISGVIAFGFLPPLFGVVSIFCGVQLWRHHDKKLGGGIILFGAVALIVGMYVGAQTMQ</sequence>
<dbReference type="AlphaFoldDB" id="A0A1U7EVH9"/>
<evidence type="ECO:0000256" key="1">
    <source>
        <dbReference type="SAM" id="Phobius"/>
    </source>
</evidence>
<dbReference type="OrthoDB" id="64860at2157"/>
<dbReference type="RefSeq" id="WP_011322662.1">
    <property type="nucleotide sequence ID" value="NC_007426.1"/>
</dbReference>
<keyword evidence="1" id="KW-1133">Transmembrane helix</keyword>